<dbReference type="GO" id="GO:0005509">
    <property type="term" value="F:calcium ion binding"/>
    <property type="evidence" value="ECO:0007669"/>
    <property type="project" value="InterPro"/>
</dbReference>
<evidence type="ECO:0000256" key="7">
    <source>
        <dbReference type="ARBA" id="ARBA00023136"/>
    </source>
</evidence>
<dbReference type="SUPFAM" id="SSF51120">
    <property type="entry name" value="beta-Roll"/>
    <property type="match status" value="3"/>
</dbReference>
<gene>
    <name evidence="8" type="ORF">E7811_14640</name>
</gene>
<proteinExistence type="predicted"/>
<protein>
    <submittedName>
        <fullName evidence="8">Calcium-binding protein</fullName>
    </submittedName>
</protein>
<evidence type="ECO:0000313" key="9">
    <source>
        <dbReference type="Proteomes" id="UP000309450"/>
    </source>
</evidence>
<dbReference type="PRINTS" id="PR00313">
    <property type="entry name" value="CABNDNGRPT"/>
</dbReference>
<dbReference type="PROSITE" id="PS00330">
    <property type="entry name" value="HEMOLYSIN_CALCIUM"/>
    <property type="match status" value="4"/>
</dbReference>
<dbReference type="PANTHER" id="PTHR38340:SF1">
    <property type="entry name" value="S-LAYER PROTEIN"/>
    <property type="match status" value="1"/>
</dbReference>
<comment type="caution">
    <text evidence="8">The sequence shown here is derived from an EMBL/GenBank/DDBJ whole genome shotgun (WGS) entry which is preliminary data.</text>
</comment>
<dbReference type="NCBIfam" id="NF038133">
    <property type="entry name" value="choice_anch_L"/>
    <property type="match status" value="1"/>
</dbReference>
<dbReference type="InterPro" id="IPR003995">
    <property type="entry name" value="RTX_toxin_determinant-A"/>
</dbReference>
<keyword evidence="9" id="KW-1185">Reference proteome</keyword>
<dbReference type="Gene3D" id="2.150.10.10">
    <property type="entry name" value="Serralysin-like metalloprotease, C-terminal"/>
    <property type="match status" value="2"/>
</dbReference>
<evidence type="ECO:0000256" key="5">
    <source>
        <dbReference type="ARBA" id="ARBA00022737"/>
    </source>
</evidence>
<dbReference type="InterPro" id="IPR001343">
    <property type="entry name" value="Hemolysn_Ca-bd"/>
</dbReference>
<evidence type="ECO:0000256" key="2">
    <source>
        <dbReference type="ARBA" id="ARBA00004613"/>
    </source>
</evidence>
<dbReference type="InterPro" id="IPR049804">
    <property type="entry name" value="Choice_anch_L"/>
</dbReference>
<organism evidence="8 9">
    <name type="scientific">Aliigemmobacter aestuarii</name>
    <dbReference type="NCBI Taxonomy" id="1445661"/>
    <lineage>
        <taxon>Bacteria</taxon>
        <taxon>Pseudomonadati</taxon>
        <taxon>Pseudomonadota</taxon>
        <taxon>Alphaproteobacteria</taxon>
        <taxon>Rhodobacterales</taxon>
        <taxon>Paracoccaceae</taxon>
        <taxon>Aliigemmobacter</taxon>
    </lineage>
</organism>
<keyword evidence="3" id="KW-0964">Secreted</keyword>
<keyword evidence="4" id="KW-0800">Toxin</keyword>
<evidence type="ECO:0000256" key="4">
    <source>
        <dbReference type="ARBA" id="ARBA00022656"/>
    </source>
</evidence>
<name>A0A4S3ML54_9RHOB</name>
<dbReference type="AlphaFoldDB" id="A0A4S3ML54"/>
<dbReference type="InterPro" id="IPR050557">
    <property type="entry name" value="RTX_toxin/Mannuronan_C5-epim"/>
</dbReference>
<dbReference type="OrthoDB" id="6305173at2"/>
<keyword evidence="7" id="KW-0472">Membrane</keyword>
<sequence>MTATLLPVATNQTGWALAETMFGEGVTLVSATFSGDPRAAGIYTNGDTVSPDVVPSASGVILSTGYASRFTNATGAENQTDSRSGQMAGVNGDPGMNAIAGVPTYDGAFIDASFIPVGDTLTMRLVFGSEEYLEWVHSGYNDAVGIWVNGVKVELALGDGDISIDNINTGTNANLFRDNSTSTFNTEMDGLTLVLTLKAPVIPGSVNTIRIGIADAGDRIYDSALLIVADSVQTALVAQDDRIGVTAKGETTVDLLANDTTALRTGVQITHLNDIAVKAGQTVALPSGDALRLNANGSVTVLAATAGAGVVFSYTIADAAGTVDTAFVTVTPSPVDGTSGDDAMHVGFFDSQGNTIDGNDGLSEVILAFGGNDKVTSGAGEDDIYGGDGNDFIRAGDANDLIDGGAGNDVLDGQAGDDTMAGGGGDDVYWIDSANDMVIEQSAGGYDKVMSGVSYTLADPLEELWLKEASTAKTGTGNATANKIVGNALANTLQGLDGADTLFGAGGDDRLFGGNGNDNLYAGDGRDLLSGGAGSDKLFGGEDGDSLSGGDGADTLAAGSGGDTLAGEAGNDLLTGGAGSDLLVFTPGSGRDTVKSFDLGIDHISLTDATGASLRAVGSILLLTIDPATSVTFTGVTDAAGWTLDALLV</sequence>
<dbReference type="EMBL" id="SSND01000004">
    <property type="protein sequence ID" value="THD82300.1"/>
    <property type="molecule type" value="Genomic_DNA"/>
</dbReference>
<dbReference type="GO" id="GO:0016020">
    <property type="term" value="C:membrane"/>
    <property type="evidence" value="ECO:0007669"/>
    <property type="project" value="UniProtKB-SubCell"/>
</dbReference>
<evidence type="ECO:0000313" key="8">
    <source>
        <dbReference type="EMBL" id="THD82300.1"/>
    </source>
</evidence>
<dbReference type="InterPro" id="IPR011049">
    <property type="entry name" value="Serralysin-like_metalloprot_C"/>
</dbReference>
<dbReference type="Pfam" id="PF17963">
    <property type="entry name" value="Big_9"/>
    <property type="match status" value="1"/>
</dbReference>
<dbReference type="PRINTS" id="PR01488">
    <property type="entry name" value="RTXTOXINA"/>
</dbReference>
<evidence type="ECO:0000256" key="6">
    <source>
        <dbReference type="ARBA" id="ARBA00023026"/>
    </source>
</evidence>
<keyword evidence="6" id="KW-0843">Virulence</keyword>
<dbReference type="PANTHER" id="PTHR38340">
    <property type="entry name" value="S-LAYER PROTEIN"/>
    <property type="match status" value="1"/>
</dbReference>
<dbReference type="InterPro" id="IPR018511">
    <property type="entry name" value="Hemolysin-typ_Ca-bd_CS"/>
</dbReference>
<evidence type="ECO:0000256" key="1">
    <source>
        <dbReference type="ARBA" id="ARBA00004370"/>
    </source>
</evidence>
<evidence type="ECO:0000256" key="3">
    <source>
        <dbReference type="ARBA" id="ARBA00022525"/>
    </source>
</evidence>
<accession>A0A4S3ML54</accession>
<dbReference type="Pfam" id="PF00353">
    <property type="entry name" value="HemolysinCabind"/>
    <property type="match status" value="4"/>
</dbReference>
<comment type="subcellular location">
    <subcellularLocation>
        <location evidence="1">Membrane</location>
    </subcellularLocation>
    <subcellularLocation>
        <location evidence="2">Secreted</location>
    </subcellularLocation>
</comment>
<dbReference type="GO" id="GO:0090729">
    <property type="term" value="F:toxin activity"/>
    <property type="evidence" value="ECO:0007669"/>
    <property type="project" value="UniProtKB-KW"/>
</dbReference>
<reference evidence="8 9" key="1">
    <citation type="submission" date="2019-04" db="EMBL/GenBank/DDBJ databases">
        <title>Draft genome sequence of Gemmobacter aestuarii sp. nov.</title>
        <authorList>
            <person name="Hameed A."/>
            <person name="Lin S.-Y."/>
            <person name="Shahina M."/>
            <person name="Lai W.-A."/>
            <person name="Young C.-C."/>
        </authorList>
    </citation>
    <scope>NUCLEOTIDE SEQUENCE [LARGE SCALE GENOMIC DNA]</scope>
    <source>
        <strain evidence="8 9">CC-PW-75</strain>
    </source>
</reference>
<dbReference type="GO" id="GO:0005576">
    <property type="term" value="C:extracellular region"/>
    <property type="evidence" value="ECO:0007669"/>
    <property type="project" value="UniProtKB-SubCell"/>
</dbReference>
<keyword evidence="5" id="KW-0677">Repeat</keyword>
<dbReference type="Proteomes" id="UP000309450">
    <property type="component" value="Unassembled WGS sequence"/>
</dbReference>